<evidence type="ECO:0000256" key="4">
    <source>
        <dbReference type="ARBA" id="ARBA00022617"/>
    </source>
</evidence>
<comment type="subcellular location">
    <subcellularLocation>
        <location evidence="2">Membrane</location>
        <topology evidence="2">Single-pass membrane protein</topology>
    </subcellularLocation>
</comment>
<sequence>MLGHLLHHFCWKPIDGVKPEDIDMFENPGLVAYMRTPLEAVATPRLPSHLYKRIAVDI</sequence>
<dbReference type="GO" id="GO:0016020">
    <property type="term" value="C:membrane"/>
    <property type="evidence" value="ECO:0007669"/>
    <property type="project" value="UniProtKB-SubCell"/>
</dbReference>
<accession>A0AAV5KWQ9</accession>
<proteinExistence type="inferred from homology"/>
<comment type="cofactor">
    <cofactor evidence="1">
        <name>heme</name>
        <dbReference type="ChEBI" id="CHEBI:30413"/>
    </cofactor>
</comment>
<dbReference type="Proteomes" id="UP001054252">
    <property type="component" value="Unassembled WGS sequence"/>
</dbReference>
<keyword evidence="8" id="KW-0560">Oxidoreductase</keyword>
<keyword evidence="4" id="KW-0349">Heme</keyword>
<dbReference type="GO" id="GO:0046872">
    <property type="term" value="F:metal ion binding"/>
    <property type="evidence" value="ECO:0007669"/>
    <property type="project" value="UniProtKB-KW"/>
</dbReference>
<organism evidence="12 13">
    <name type="scientific">Rubroshorea leprosula</name>
    <dbReference type="NCBI Taxonomy" id="152421"/>
    <lineage>
        <taxon>Eukaryota</taxon>
        <taxon>Viridiplantae</taxon>
        <taxon>Streptophyta</taxon>
        <taxon>Embryophyta</taxon>
        <taxon>Tracheophyta</taxon>
        <taxon>Spermatophyta</taxon>
        <taxon>Magnoliopsida</taxon>
        <taxon>eudicotyledons</taxon>
        <taxon>Gunneridae</taxon>
        <taxon>Pentapetalae</taxon>
        <taxon>rosids</taxon>
        <taxon>malvids</taxon>
        <taxon>Malvales</taxon>
        <taxon>Dipterocarpaceae</taxon>
        <taxon>Rubroshorea</taxon>
    </lineage>
</organism>
<evidence type="ECO:0000313" key="13">
    <source>
        <dbReference type="Proteomes" id="UP001054252"/>
    </source>
</evidence>
<evidence type="ECO:0000256" key="7">
    <source>
        <dbReference type="ARBA" id="ARBA00022989"/>
    </source>
</evidence>
<keyword evidence="5" id="KW-0812">Transmembrane</keyword>
<gene>
    <name evidence="12" type="ORF">SLEP1_g37977</name>
</gene>
<dbReference type="GO" id="GO:0004497">
    <property type="term" value="F:monooxygenase activity"/>
    <property type="evidence" value="ECO:0007669"/>
    <property type="project" value="UniProtKB-KW"/>
</dbReference>
<evidence type="ECO:0000256" key="11">
    <source>
        <dbReference type="ARBA" id="ARBA00023136"/>
    </source>
</evidence>
<dbReference type="EMBL" id="BPVZ01000081">
    <property type="protein sequence ID" value="GKV28993.1"/>
    <property type="molecule type" value="Genomic_DNA"/>
</dbReference>
<comment type="similarity">
    <text evidence="3">Belongs to the cytochrome P450 family.</text>
</comment>
<keyword evidence="9" id="KW-0408">Iron</keyword>
<keyword evidence="10" id="KW-0503">Monooxygenase</keyword>
<keyword evidence="7" id="KW-1133">Transmembrane helix</keyword>
<evidence type="ECO:0000256" key="8">
    <source>
        <dbReference type="ARBA" id="ARBA00023002"/>
    </source>
</evidence>
<keyword evidence="13" id="KW-1185">Reference proteome</keyword>
<evidence type="ECO:0000256" key="5">
    <source>
        <dbReference type="ARBA" id="ARBA00022692"/>
    </source>
</evidence>
<protein>
    <submittedName>
        <fullName evidence="12">Uncharacterized protein</fullName>
    </submittedName>
</protein>
<evidence type="ECO:0000256" key="1">
    <source>
        <dbReference type="ARBA" id="ARBA00001971"/>
    </source>
</evidence>
<evidence type="ECO:0000256" key="9">
    <source>
        <dbReference type="ARBA" id="ARBA00023004"/>
    </source>
</evidence>
<reference evidence="12 13" key="1">
    <citation type="journal article" date="2021" name="Commun. Biol.">
        <title>The genome of Shorea leprosula (Dipterocarpaceae) highlights the ecological relevance of drought in aseasonal tropical rainforests.</title>
        <authorList>
            <person name="Ng K.K.S."/>
            <person name="Kobayashi M.J."/>
            <person name="Fawcett J.A."/>
            <person name="Hatakeyama M."/>
            <person name="Paape T."/>
            <person name="Ng C.H."/>
            <person name="Ang C.C."/>
            <person name="Tnah L.H."/>
            <person name="Lee C.T."/>
            <person name="Nishiyama T."/>
            <person name="Sese J."/>
            <person name="O'Brien M.J."/>
            <person name="Copetti D."/>
            <person name="Mohd Noor M.I."/>
            <person name="Ong R.C."/>
            <person name="Putra M."/>
            <person name="Sireger I.Z."/>
            <person name="Indrioko S."/>
            <person name="Kosugi Y."/>
            <person name="Izuno A."/>
            <person name="Isagi Y."/>
            <person name="Lee S.L."/>
            <person name="Shimizu K.K."/>
        </authorList>
    </citation>
    <scope>NUCLEOTIDE SEQUENCE [LARGE SCALE GENOMIC DNA]</scope>
    <source>
        <strain evidence="12">214</strain>
    </source>
</reference>
<dbReference type="PANTHER" id="PTHR47944:SF10">
    <property type="entry name" value="CYTOCHROME P450 98A9"/>
    <property type="match status" value="1"/>
</dbReference>
<evidence type="ECO:0000313" key="12">
    <source>
        <dbReference type="EMBL" id="GKV28993.1"/>
    </source>
</evidence>
<comment type="caution">
    <text evidence="12">The sequence shown here is derived from an EMBL/GenBank/DDBJ whole genome shotgun (WGS) entry which is preliminary data.</text>
</comment>
<name>A0AAV5KWQ9_9ROSI</name>
<evidence type="ECO:0000256" key="3">
    <source>
        <dbReference type="ARBA" id="ARBA00010617"/>
    </source>
</evidence>
<evidence type="ECO:0000256" key="6">
    <source>
        <dbReference type="ARBA" id="ARBA00022723"/>
    </source>
</evidence>
<evidence type="ECO:0000256" key="2">
    <source>
        <dbReference type="ARBA" id="ARBA00004167"/>
    </source>
</evidence>
<dbReference type="PANTHER" id="PTHR47944">
    <property type="entry name" value="CYTOCHROME P450 98A9"/>
    <property type="match status" value="1"/>
</dbReference>
<dbReference type="AlphaFoldDB" id="A0AAV5KWQ9"/>
<evidence type="ECO:0000256" key="10">
    <source>
        <dbReference type="ARBA" id="ARBA00023033"/>
    </source>
</evidence>
<keyword evidence="11" id="KW-0472">Membrane</keyword>
<keyword evidence="6" id="KW-0479">Metal-binding</keyword>